<name>A0ABW1TEU7_9LACO</name>
<dbReference type="Proteomes" id="UP001596283">
    <property type="component" value="Unassembled WGS sequence"/>
</dbReference>
<keyword evidence="2" id="KW-1185">Reference proteome</keyword>
<dbReference type="EMBL" id="JBHSSI010000022">
    <property type="protein sequence ID" value="MFC6259810.1"/>
    <property type="molecule type" value="Genomic_DNA"/>
</dbReference>
<protein>
    <submittedName>
        <fullName evidence="1">ATPase</fullName>
    </submittedName>
</protein>
<comment type="caution">
    <text evidence="1">The sequence shown here is derived from an EMBL/GenBank/DDBJ whole genome shotgun (WGS) entry which is preliminary data.</text>
</comment>
<reference evidence="2" key="1">
    <citation type="journal article" date="2019" name="Int. J. Syst. Evol. Microbiol.">
        <title>The Global Catalogue of Microorganisms (GCM) 10K type strain sequencing project: providing services to taxonomists for standard genome sequencing and annotation.</title>
        <authorList>
            <consortium name="The Broad Institute Genomics Platform"/>
            <consortium name="The Broad Institute Genome Sequencing Center for Infectious Disease"/>
            <person name="Wu L."/>
            <person name="Ma J."/>
        </authorList>
    </citation>
    <scope>NUCLEOTIDE SEQUENCE [LARGE SCALE GENOMIC DNA]</scope>
    <source>
        <strain evidence="2">CCM 8908</strain>
    </source>
</reference>
<sequence length="53" mass="6289">MLEEKVEFEMTSMVVRQLYLNRLKKYQDTEVVKVITGVRRLPEIPLAVGKRRP</sequence>
<proteinExistence type="predicted"/>
<evidence type="ECO:0000313" key="1">
    <source>
        <dbReference type="EMBL" id="MFC6259810.1"/>
    </source>
</evidence>
<accession>A0ABW1TEU7</accession>
<organism evidence="1 2">
    <name type="scientific">Levilactobacillus fujinensis</name>
    <dbReference type="NCBI Taxonomy" id="2486024"/>
    <lineage>
        <taxon>Bacteria</taxon>
        <taxon>Bacillati</taxon>
        <taxon>Bacillota</taxon>
        <taxon>Bacilli</taxon>
        <taxon>Lactobacillales</taxon>
        <taxon>Lactobacillaceae</taxon>
        <taxon>Levilactobacillus</taxon>
    </lineage>
</organism>
<gene>
    <name evidence="1" type="ORF">ACFP1C_02525</name>
</gene>
<dbReference type="RefSeq" id="WP_382333217.1">
    <property type="nucleotide sequence ID" value="NZ_JBHSSI010000022.1"/>
</dbReference>
<evidence type="ECO:0000313" key="2">
    <source>
        <dbReference type="Proteomes" id="UP001596283"/>
    </source>
</evidence>